<dbReference type="PROSITE" id="PS51257">
    <property type="entry name" value="PROKAR_LIPOPROTEIN"/>
    <property type="match status" value="1"/>
</dbReference>
<gene>
    <name evidence="4" type="ORF">GCM10009117_17370</name>
</gene>
<accession>A0ABN1MHD5</accession>
<dbReference type="InterPro" id="IPR050330">
    <property type="entry name" value="Bact_OuterMem_StrucFunc"/>
</dbReference>
<keyword evidence="5" id="KW-1185">Reference proteome</keyword>
<proteinExistence type="predicted"/>
<dbReference type="CDD" id="cd07185">
    <property type="entry name" value="OmpA_C-like"/>
    <property type="match status" value="1"/>
</dbReference>
<dbReference type="InterPro" id="IPR006665">
    <property type="entry name" value="OmpA-like"/>
</dbReference>
<comment type="caution">
    <text evidence="4">The sequence shown here is derived from an EMBL/GenBank/DDBJ whole genome shotgun (WGS) entry which is preliminary data.</text>
</comment>
<dbReference type="PROSITE" id="PS51123">
    <property type="entry name" value="OMPA_2"/>
    <property type="match status" value="1"/>
</dbReference>
<feature type="domain" description="OmpA-like" evidence="3">
    <location>
        <begin position="209"/>
        <end position="332"/>
    </location>
</feature>
<reference evidence="4 5" key="1">
    <citation type="journal article" date="2019" name="Int. J. Syst. Evol. Microbiol.">
        <title>The Global Catalogue of Microorganisms (GCM) 10K type strain sequencing project: providing services to taxonomists for standard genome sequencing and annotation.</title>
        <authorList>
            <consortium name="The Broad Institute Genomics Platform"/>
            <consortium name="The Broad Institute Genome Sequencing Center for Infectious Disease"/>
            <person name="Wu L."/>
            <person name="Ma J."/>
        </authorList>
    </citation>
    <scope>NUCLEOTIDE SEQUENCE [LARGE SCALE GENOMIC DNA]</scope>
    <source>
        <strain evidence="4 5">JCM 16082</strain>
    </source>
</reference>
<dbReference type="SUPFAM" id="SSF103088">
    <property type="entry name" value="OmpA-like"/>
    <property type="match status" value="1"/>
</dbReference>
<keyword evidence="1" id="KW-0472">Membrane</keyword>
<dbReference type="InterPro" id="IPR036737">
    <property type="entry name" value="OmpA-like_sf"/>
</dbReference>
<evidence type="ECO:0000259" key="3">
    <source>
        <dbReference type="PROSITE" id="PS51123"/>
    </source>
</evidence>
<keyword evidence="2" id="KW-0175">Coiled coil</keyword>
<dbReference type="PANTHER" id="PTHR30329:SF21">
    <property type="entry name" value="LIPOPROTEIN YIAD-RELATED"/>
    <property type="match status" value="1"/>
</dbReference>
<dbReference type="Proteomes" id="UP001500507">
    <property type="component" value="Unassembled WGS sequence"/>
</dbReference>
<dbReference type="PANTHER" id="PTHR30329">
    <property type="entry name" value="STATOR ELEMENT OF FLAGELLAR MOTOR COMPLEX"/>
    <property type="match status" value="1"/>
</dbReference>
<feature type="coiled-coil region" evidence="2">
    <location>
        <begin position="114"/>
        <end position="190"/>
    </location>
</feature>
<organism evidence="4 5">
    <name type="scientific">Gangjinia marincola</name>
    <dbReference type="NCBI Taxonomy" id="578463"/>
    <lineage>
        <taxon>Bacteria</taxon>
        <taxon>Pseudomonadati</taxon>
        <taxon>Bacteroidota</taxon>
        <taxon>Flavobacteriia</taxon>
        <taxon>Flavobacteriales</taxon>
        <taxon>Flavobacteriaceae</taxon>
        <taxon>Gangjinia</taxon>
    </lineage>
</organism>
<sequence>MKSVVRILALTIVYATLGSCVSMKKYQELEGKYEELEQENSGLLADLKQYNDENLLLQSELEGLRKKQDETQKEYEKTMAEVVATQKKYDAIKEDYLMLENSSSKSMASNTKRNRELLQRLEERERALAANSKQNQQLAKQLEDQETALNQERSRLEGLLTELNQRSQRINELEGLIAAQDAKMKALKTSISKALTNFEGKGLTVEERNGKVYVSMENKLLFPSGSWAVNTQGKQAVEQLGNVLAQNKDIAVLIEGHTDDDPYGGDDKLNGNWDLSAKRATAIVKILLENSEVEAQNLTAAGRSKFSPVAENNSPENKAKNRRIEVILTPKLDEIAKMLGDI</sequence>
<dbReference type="RefSeq" id="WP_343766171.1">
    <property type="nucleotide sequence ID" value="NZ_BAAAFG010000015.1"/>
</dbReference>
<evidence type="ECO:0000313" key="5">
    <source>
        <dbReference type="Proteomes" id="UP001500507"/>
    </source>
</evidence>
<evidence type="ECO:0000313" key="4">
    <source>
        <dbReference type="EMBL" id="GAA0872590.1"/>
    </source>
</evidence>
<name>A0ABN1MHD5_9FLAO</name>
<dbReference type="Pfam" id="PF00691">
    <property type="entry name" value="OmpA"/>
    <property type="match status" value="1"/>
</dbReference>
<dbReference type="EMBL" id="BAAAFG010000015">
    <property type="protein sequence ID" value="GAA0872590.1"/>
    <property type="molecule type" value="Genomic_DNA"/>
</dbReference>
<feature type="coiled-coil region" evidence="2">
    <location>
        <begin position="26"/>
        <end position="81"/>
    </location>
</feature>
<evidence type="ECO:0000256" key="1">
    <source>
        <dbReference type="PROSITE-ProRule" id="PRU00473"/>
    </source>
</evidence>
<protein>
    <submittedName>
        <fullName evidence="4">OmpA family protein</fullName>
    </submittedName>
</protein>
<evidence type="ECO:0000256" key="2">
    <source>
        <dbReference type="SAM" id="Coils"/>
    </source>
</evidence>
<dbReference type="Gene3D" id="3.30.1330.60">
    <property type="entry name" value="OmpA-like domain"/>
    <property type="match status" value="1"/>
</dbReference>